<feature type="region of interest" description="Disordered" evidence="1">
    <location>
        <begin position="39"/>
        <end position="68"/>
    </location>
</feature>
<proteinExistence type="predicted"/>
<protein>
    <submittedName>
        <fullName evidence="2">Uncharacterized protein</fullName>
    </submittedName>
</protein>
<accession>A0A1G1V8S1</accession>
<organism evidence="2 3">
    <name type="scientific">Candidatus Blackburnbacteria bacterium RIFCSPHIGHO2_12_FULL_41_13b</name>
    <dbReference type="NCBI Taxonomy" id="1797517"/>
    <lineage>
        <taxon>Bacteria</taxon>
        <taxon>Candidatus Blackburniibacteriota</taxon>
    </lineage>
</organism>
<dbReference type="Proteomes" id="UP000178272">
    <property type="component" value="Unassembled WGS sequence"/>
</dbReference>
<sequence>MHKKEKFVQVEPLVGYISPDNGEYITMADIERARAELVITGPTPRHEQRPSPYDPGSLKRQPSQYIHA</sequence>
<dbReference type="STRING" id="1797517.A3F61_01775"/>
<comment type="caution">
    <text evidence="2">The sequence shown here is derived from an EMBL/GenBank/DDBJ whole genome shotgun (WGS) entry which is preliminary data.</text>
</comment>
<name>A0A1G1V8S1_9BACT</name>
<reference evidence="2 3" key="1">
    <citation type="journal article" date="2016" name="Nat. Commun.">
        <title>Thousands of microbial genomes shed light on interconnected biogeochemical processes in an aquifer system.</title>
        <authorList>
            <person name="Anantharaman K."/>
            <person name="Brown C.T."/>
            <person name="Hug L.A."/>
            <person name="Sharon I."/>
            <person name="Castelle C.J."/>
            <person name="Probst A.J."/>
            <person name="Thomas B.C."/>
            <person name="Singh A."/>
            <person name="Wilkins M.J."/>
            <person name="Karaoz U."/>
            <person name="Brodie E.L."/>
            <person name="Williams K.H."/>
            <person name="Hubbard S.S."/>
            <person name="Banfield J.F."/>
        </authorList>
    </citation>
    <scope>NUCLEOTIDE SEQUENCE [LARGE SCALE GENOMIC DNA]</scope>
</reference>
<gene>
    <name evidence="2" type="ORF">A3F61_01775</name>
</gene>
<evidence type="ECO:0000256" key="1">
    <source>
        <dbReference type="SAM" id="MobiDB-lite"/>
    </source>
</evidence>
<evidence type="ECO:0000313" key="2">
    <source>
        <dbReference type="EMBL" id="OGY11602.1"/>
    </source>
</evidence>
<dbReference type="AlphaFoldDB" id="A0A1G1V8S1"/>
<dbReference type="EMBL" id="MHCA01000034">
    <property type="protein sequence ID" value="OGY11602.1"/>
    <property type="molecule type" value="Genomic_DNA"/>
</dbReference>
<evidence type="ECO:0000313" key="3">
    <source>
        <dbReference type="Proteomes" id="UP000178272"/>
    </source>
</evidence>